<feature type="region of interest" description="Disordered" evidence="1">
    <location>
        <begin position="210"/>
        <end position="236"/>
    </location>
</feature>
<dbReference type="eggNOG" id="ENOG502STZY">
    <property type="taxonomic scope" value="Eukaryota"/>
</dbReference>
<evidence type="ECO:0000313" key="2">
    <source>
        <dbReference type="EMBL" id="EED88992.1"/>
    </source>
</evidence>
<evidence type="ECO:0000256" key="1">
    <source>
        <dbReference type="SAM" id="MobiDB-lite"/>
    </source>
</evidence>
<dbReference type="KEGG" id="tps:THAPSDRAFT_9947"/>
<accession>B8CCR0</accession>
<sequence>MSEDDRPHHKRPSSKKKSSTSGGGGEAKKKKKKKPTNAEDAVERKLREKNKAEKAKAAADKALEEKIKAKQAAASGVVSSLFASNEDEKVEEGMSVSDEIEGSGYRVGSNSQPSGRSGEGGGNRTRGGGDVRNRPPAASGGAELDPLRAAEEARKANVKKVNPKFADLHETGQWGGLSKWEKYGLCLLALGAIGAAIGLGIKFSGGEEVAGPTPFPTREPTASPSVSPTPVPTDSEYRGETGLELMMTASPKLTLRVQTPEELVGAKSNPNSTPQEIAAEFVMFDDELQIPAQDPRFIERYALAVFYYSNGGCSGDWITTTNWMRKAQDHCGNWYGVTCDLQGRVTELAMGENYITGKIPIEFGQFQELSTLDLSNNRMGGTIPPEALAMSSLFTLRLMNNDFSGEFPFVELIQKAPLLMTPLRQLLKLGASKKLESLLVNTLAMQISASQSQGPQLLHQQIHKGIVAHLQLAEEVGRWDVETRTHLIVQVS</sequence>
<feature type="compositionally biased region" description="Gly residues" evidence="1">
    <location>
        <begin position="117"/>
        <end position="126"/>
    </location>
</feature>
<dbReference type="InterPro" id="IPR053213">
    <property type="entry name" value="RLP29"/>
</dbReference>
<name>B8CCR0_THAPS</name>
<dbReference type="Pfam" id="PF00560">
    <property type="entry name" value="LRR_1"/>
    <property type="match status" value="1"/>
</dbReference>
<dbReference type="InParanoid" id="B8CCR0"/>
<gene>
    <name evidence="2" type="ORF">THAPSDRAFT_9947</name>
</gene>
<proteinExistence type="predicted"/>
<dbReference type="OMA" id="TCNDETS"/>
<dbReference type="SUPFAM" id="SSF52058">
    <property type="entry name" value="L domain-like"/>
    <property type="match status" value="1"/>
</dbReference>
<dbReference type="PANTHER" id="PTHR48009">
    <property type="entry name" value="LEUCINE-RICH REPEAT (LRR) FAMILY PROTEIN"/>
    <property type="match status" value="1"/>
</dbReference>
<feature type="compositionally biased region" description="Basic residues" evidence="1">
    <location>
        <begin position="8"/>
        <end position="18"/>
    </location>
</feature>
<feature type="region of interest" description="Disordered" evidence="1">
    <location>
        <begin position="1"/>
        <end position="146"/>
    </location>
</feature>
<dbReference type="PANTHER" id="PTHR48009:SF16">
    <property type="entry name" value="LEUCINE-RICH REPEAT-CONTAINING N-TERMINAL PLANT-TYPE DOMAIN-CONTAINING PROTEIN"/>
    <property type="match status" value="1"/>
</dbReference>
<organism evidence="2 3">
    <name type="scientific">Thalassiosira pseudonana</name>
    <name type="common">Marine diatom</name>
    <name type="synonym">Cyclotella nana</name>
    <dbReference type="NCBI Taxonomy" id="35128"/>
    <lineage>
        <taxon>Eukaryota</taxon>
        <taxon>Sar</taxon>
        <taxon>Stramenopiles</taxon>
        <taxon>Ochrophyta</taxon>
        <taxon>Bacillariophyta</taxon>
        <taxon>Coscinodiscophyceae</taxon>
        <taxon>Thalassiosirophycidae</taxon>
        <taxon>Thalassiosirales</taxon>
        <taxon>Thalassiosiraceae</taxon>
        <taxon>Thalassiosira</taxon>
    </lineage>
</organism>
<dbReference type="AlphaFoldDB" id="B8CCR0"/>
<dbReference type="InterPro" id="IPR032675">
    <property type="entry name" value="LRR_dom_sf"/>
</dbReference>
<dbReference type="HOGENOM" id="CLU_554933_0_0_1"/>
<dbReference type="GeneID" id="7451574"/>
<keyword evidence="3" id="KW-1185">Reference proteome</keyword>
<dbReference type="Proteomes" id="UP000001449">
    <property type="component" value="Chromosome 14"/>
</dbReference>
<evidence type="ECO:0008006" key="4">
    <source>
        <dbReference type="Google" id="ProtNLM"/>
    </source>
</evidence>
<dbReference type="InterPro" id="IPR001611">
    <property type="entry name" value="Leu-rich_rpt"/>
</dbReference>
<protein>
    <recommendedName>
        <fullName evidence="4">Leucine-rich repeat-containing N-terminal plant-type domain-containing protein</fullName>
    </recommendedName>
</protein>
<reference evidence="2 3" key="1">
    <citation type="journal article" date="2004" name="Science">
        <title>The genome of the diatom Thalassiosira pseudonana: ecology, evolution, and metabolism.</title>
        <authorList>
            <person name="Armbrust E.V."/>
            <person name="Berges J.A."/>
            <person name="Bowler C."/>
            <person name="Green B.R."/>
            <person name="Martinez D."/>
            <person name="Putnam N.H."/>
            <person name="Zhou S."/>
            <person name="Allen A.E."/>
            <person name="Apt K.E."/>
            <person name="Bechner M."/>
            <person name="Brzezinski M.A."/>
            <person name="Chaal B.K."/>
            <person name="Chiovitti A."/>
            <person name="Davis A.K."/>
            <person name="Demarest M.S."/>
            <person name="Detter J.C."/>
            <person name="Glavina T."/>
            <person name="Goodstein D."/>
            <person name="Hadi M.Z."/>
            <person name="Hellsten U."/>
            <person name="Hildebrand M."/>
            <person name="Jenkins B.D."/>
            <person name="Jurka J."/>
            <person name="Kapitonov V.V."/>
            <person name="Kroger N."/>
            <person name="Lau W.W."/>
            <person name="Lane T.W."/>
            <person name="Larimer F.W."/>
            <person name="Lippmeier J.C."/>
            <person name="Lucas S."/>
            <person name="Medina M."/>
            <person name="Montsant A."/>
            <person name="Obornik M."/>
            <person name="Parker M.S."/>
            <person name="Palenik B."/>
            <person name="Pazour G.J."/>
            <person name="Richardson P.M."/>
            <person name="Rynearson T.A."/>
            <person name="Saito M.A."/>
            <person name="Schwartz D.C."/>
            <person name="Thamatrakoln K."/>
            <person name="Valentin K."/>
            <person name="Vardi A."/>
            <person name="Wilkerson F.P."/>
            <person name="Rokhsar D.S."/>
        </authorList>
    </citation>
    <scope>NUCLEOTIDE SEQUENCE [LARGE SCALE GENOMIC DNA]</scope>
    <source>
        <strain evidence="2 3">CCMP1335</strain>
    </source>
</reference>
<dbReference type="EMBL" id="CM000649">
    <property type="protein sequence ID" value="EED88992.1"/>
    <property type="molecule type" value="Genomic_DNA"/>
</dbReference>
<evidence type="ECO:0000313" key="3">
    <source>
        <dbReference type="Proteomes" id="UP000001449"/>
    </source>
</evidence>
<reference evidence="2 3" key="2">
    <citation type="journal article" date="2008" name="Nature">
        <title>The Phaeodactylum genome reveals the evolutionary history of diatom genomes.</title>
        <authorList>
            <person name="Bowler C."/>
            <person name="Allen A.E."/>
            <person name="Badger J.H."/>
            <person name="Grimwood J."/>
            <person name="Jabbari K."/>
            <person name="Kuo A."/>
            <person name="Maheswari U."/>
            <person name="Martens C."/>
            <person name="Maumus F."/>
            <person name="Otillar R.P."/>
            <person name="Rayko E."/>
            <person name="Salamov A."/>
            <person name="Vandepoele K."/>
            <person name="Beszteri B."/>
            <person name="Gruber A."/>
            <person name="Heijde M."/>
            <person name="Katinka M."/>
            <person name="Mock T."/>
            <person name="Valentin K."/>
            <person name="Verret F."/>
            <person name="Berges J.A."/>
            <person name="Brownlee C."/>
            <person name="Cadoret J.P."/>
            <person name="Chiovitti A."/>
            <person name="Choi C.J."/>
            <person name="Coesel S."/>
            <person name="De Martino A."/>
            <person name="Detter J.C."/>
            <person name="Durkin C."/>
            <person name="Falciatore A."/>
            <person name="Fournet J."/>
            <person name="Haruta M."/>
            <person name="Huysman M.J."/>
            <person name="Jenkins B.D."/>
            <person name="Jiroutova K."/>
            <person name="Jorgensen R.E."/>
            <person name="Joubert Y."/>
            <person name="Kaplan A."/>
            <person name="Kroger N."/>
            <person name="Kroth P.G."/>
            <person name="La Roche J."/>
            <person name="Lindquist E."/>
            <person name="Lommer M."/>
            <person name="Martin-Jezequel V."/>
            <person name="Lopez P.J."/>
            <person name="Lucas S."/>
            <person name="Mangogna M."/>
            <person name="McGinnis K."/>
            <person name="Medlin L.K."/>
            <person name="Montsant A."/>
            <person name="Oudot-Le Secq M.P."/>
            <person name="Napoli C."/>
            <person name="Obornik M."/>
            <person name="Parker M.S."/>
            <person name="Petit J.L."/>
            <person name="Porcel B.M."/>
            <person name="Poulsen N."/>
            <person name="Robison M."/>
            <person name="Rychlewski L."/>
            <person name="Rynearson T.A."/>
            <person name="Schmutz J."/>
            <person name="Shapiro H."/>
            <person name="Siaut M."/>
            <person name="Stanley M."/>
            <person name="Sussman M.R."/>
            <person name="Taylor A.R."/>
            <person name="Vardi A."/>
            <person name="von Dassow P."/>
            <person name="Vyverman W."/>
            <person name="Willis A."/>
            <person name="Wyrwicz L.S."/>
            <person name="Rokhsar D.S."/>
            <person name="Weissenbach J."/>
            <person name="Armbrust E.V."/>
            <person name="Green B.R."/>
            <person name="Van de Peer Y."/>
            <person name="Grigoriev I.V."/>
        </authorList>
    </citation>
    <scope>NUCLEOTIDE SEQUENCE [LARGE SCALE GENOMIC DNA]</scope>
    <source>
        <strain evidence="2 3">CCMP1335</strain>
    </source>
</reference>
<feature type="compositionally biased region" description="Basic and acidic residues" evidence="1">
    <location>
        <begin position="41"/>
        <end position="68"/>
    </location>
</feature>
<dbReference type="PaxDb" id="35128-Thaps9947"/>
<dbReference type="Gene3D" id="3.80.10.10">
    <property type="entry name" value="Ribonuclease Inhibitor"/>
    <property type="match status" value="1"/>
</dbReference>
<dbReference type="RefSeq" id="XP_002293983.1">
    <property type="nucleotide sequence ID" value="XM_002293947.1"/>
</dbReference>